<feature type="transmembrane region" description="Helical" evidence="1">
    <location>
        <begin position="32"/>
        <end position="49"/>
    </location>
</feature>
<evidence type="ECO:0000313" key="3">
    <source>
        <dbReference type="EMBL" id="GGN61591.1"/>
    </source>
</evidence>
<feature type="transmembrane region" description="Helical" evidence="1">
    <location>
        <begin position="81"/>
        <end position="100"/>
    </location>
</feature>
<comment type="caution">
    <text evidence="3">The sequence shown here is derived from an EMBL/GenBank/DDBJ whole genome shotgun (WGS) entry which is preliminary data.</text>
</comment>
<keyword evidence="1" id="KW-1133">Transmembrane helix</keyword>
<gene>
    <name evidence="3" type="ORF">GCM10007971_26760</name>
</gene>
<evidence type="ECO:0000256" key="1">
    <source>
        <dbReference type="SAM" id="Phobius"/>
    </source>
</evidence>
<protein>
    <recommendedName>
        <fullName evidence="2">LiaF transmembrane domain-containing protein</fullName>
    </recommendedName>
</protein>
<dbReference type="Proteomes" id="UP000624041">
    <property type="component" value="Unassembled WGS sequence"/>
</dbReference>
<name>A0A917Y192_9BACI</name>
<keyword evidence="4" id="KW-1185">Reference proteome</keyword>
<dbReference type="RefSeq" id="WP_188858133.1">
    <property type="nucleotide sequence ID" value="NZ_BMOS01000020.1"/>
</dbReference>
<keyword evidence="1" id="KW-0812">Transmembrane</keyword>
<feature type="transmembrane region" description="Helical" evidence="1">
    <location>
        <begin position="56"/>
        <end position="75"/>
    </location>
</feature>
<evidence type="ECO:0000259" key="2">
    <source>
        <dbReference type="Pfam" id="PF22570"/>
    </source>
</evidence>
<reference evidence="3" key="2">
    <citation type="submission" date="2020-09" db="EMBL/GenBank/DDBJ databases">
        <authorList>
            <person name="Sun Q."/>
            <person name="Ohkuma M."/>
        </authorList>
    </citation>
    <scope>NUCLEOTIDE SEQUENCE</scope>
    <source>
        <strain evidence="3">JCM 17251</strain>
    </source>
</reference>
<accession>A0A917Y192</accession>
<proteinExistence type="predicted"/>
<keyword evidence="1" id="KW-0472">Membrane</keyword>
<evidence type="ECO:0000313" key="4">
    <source>
        <dbReference type="Proteomes" id="UP000624041"/>
    </source>
</evidence>
<dbReference type="EMBL" id="BMOS01000020">
    <property type="protein sequence ID" value="GGN61591.1"/>
    <property type="molecule type" value="Genomic_DNA"/>
</dbReference>
<feature type="domain" description="LiaF transmembrane" evidence="2">
    <location>
        <begin position="6"/>
        <end position="101"/>
    </location>
</feature>
<dbReference type="PANTHER" id="PTHR40763:SF5">
    <property type="entry name" value="MEMBRANE PROTEIN"/>
    <property type="match status" value="1"/>
</dbReference>
<dbReference type="AlphaFoldDB" id="A0A917Y192"/>
<reference evidence="3" key="1">
    <citation type="journal article" date="2014" name="Int. J. Syst. Evol. Microbiol.">
        <title>Complete genome sequence of Corynebacterium casei LMG S-19264T (=DSM 44701T), isolated from a smear-ripened cheese.</title>
        <authorList>
            <consortium name="US DOE Joint Genome Institute (JGI-PGF)"/>
            <person name="Walter F."/>
            <person name="Albersmeier A."/>
            <person name="Kalinowski J."/>
            <person name="Ruckert C."/>
        </authorList>
    </citation>
    <scope>NUCLEOTIDE SEQUENCE</scope>
    <source>
        <strain evidence="3">JCM 17251</strain>
    </source>
</reference>
<sequence length="218" mass="24239">MSGRIWLGMLFLLFGLGFLLHQADIIDLPQLFSNWWPFILIIIGVVQLINRKHSSASSGLLFLLVGLLFLVNQWLNLNLKVYIWPIIFIALGIVILFTRVKREKSFHTESDLDTFVLFSGAEINSQSQTFQGGSVTAIIGGAEIDLRDAVIMDGASLDLTTVLGGVEMKVPDNVQVEISGMPILGGWEDKTRVRREKEEVSVLKINCLTILGGVEIRN</sequence>
<dbReference type="PANTHER" id="PTHR40763">
    <property type="entry name" value="MEMBRANE PROTEIN-RELATED"/>
    <property type="match status" value="1"/>
</dbReference>
<organism evidence="3 4">
    <name type="scientific">Oceanobacillus indicireducens</name>
    <dbReference type="NCBI Taxonomy" id="1004261"/>
    <lineage>
        <taxon>Bacteria</taxon>
        <taxon>Bacillati</taxon>
        <taxon>Bacillota</taxon>
        <taxon>Bacilli</taxon>
        <taxon>Bacillales</taxon>
        <taxon>Bacillaceae</taxon>
        <taxon>Oceanobacillus</taxon>
    </lineage>
</organism>
<dbReference type="InterPro" id="IPR054331">
    <property type="entry name" value="LiaF_TM"/>
</dbReference>
<dbReference type="Pfam" id="PF22570">
    <property type="entry name" value="LiaF-TM"/>
    <property type="match status" value="1"/>
</dbReference>